<gene>
    <name evidence="1" type="ORF">BSTOLATCC_MIC64090</name>
</gene>
<proteinExistence type="predicted"/>
<evidence type="ECO:0008006" key="3">
    <source>
        <dbReference type="Google" id="ProtNLM"/>
    </source>
</evidence>
<dbReference type="EMBL" id="CAJZBQ010000062">
    <property type="protein sequence ID" value="CAG9335625.1"/>
    <property type="molecule type" value="Genomic_DNA"/>
</dbReference>
<reference evidence="1" key="1">
    <citation type="submission" date="2021-09" db="EMBL/GenBank/DDBJ databases">
        <authorList>
            <consortium name="AG Swart"/>
            <person name="Singh M."/>
            <person name="Singh A."/>
            <person name="Seah K."/>
            <person name="Emmerich C."/>
        </authorList>
    </citation>
    <scope>NUCLEOTIDE SEQUENCE</scope>
    <source>
        <strain evidence="1">ATCC30299</strain>
    </source>
</reference>
<accession>A0AAU9KE98</accession>
<comment type="caution">
    <text evidence="1">The sequence shown here is derived from an EMBL/GenBank/DDBJ whole genome shotgun (WGS) entry which is preliminary data.</text>
</comment>
<dbReference type="Proteomes" id="UP001162131">
    <property type="component" value="Unassembled WGS sequence"/>
</dbReference>
<sequence length="142" mass="17906">MSLPNSDERYLRHRLSPGWSSHSFWLYRKKRRLLWHSLFRKIMYCHWHFHRLRYQMAFEWLYEQNQFERLDRIKIGYILVSLWHQLSSWRHYWRRLLELTMRIFQKIPSSRRLQLEFLRQMGVATHFLYGVLSLSHLSKVLL</sequence>
<dbReference type="AlphaFoldDB" id="A0AAU9KE98"/>
<evidence type="ECO:0000313" key="1">
    <source>
        <dbReference type="EMBL" id="CAG9335625.1"/>
    </source>
</evidence>
<name>A0AAU9KE98_9CILI</name>
<protein>
    <recommendedName>
        <fullName evidence="3">Maturase K</fullName>
    </recommendedName>
</protein>
<keyword evidence="2" id="KW-1185">Reference proteome</keyword>
<organism evidence="1 2">
    <name type="scientific">Blepharisma stoltei</name>
    <dbReference type="NCBI Taxonomy" id="1481888"/>
    <lineage>
        <taxon>Eukaryota</taxon>
        <taxon>Sar</taxon>
        <taxon>Alveolata</taxon>
        <taxon>Ciliophora</taxon>
        <taxon>Postciliodesmatophora</taxon>
        <taxon>Heterotrichea</taxon>
        <taxon>Heterotrichida</taxon>
        <taxon>Blepharismidae</taxon>
        <taxon>Blepharisma</taxon>
    </lineage>
</organism>
<evidence type="ECO:0000313" key="2">
    <source>
        <dbReference type="Proteomes" id="UP001162131"/>
    </source>
</evidence>